<dbReference type="Proteomes" id="UP000000739">
    <property type="component" value="Chromosome"/>
</dbReference>
<evidence type="ECO:0000256" key="3">
    <source>
        <dbReference type="ARBA" id="ARBA00023014"/>
    </source>
</evidence>
<dbReference type="AlphaFoldDB" id="B8FG81"/>
<dbReference type="KEGG" id="dal:Dalk_2066"/>
<dbReference type="Pfam" id="PF14697">
    <property type="entry name" value="Fer4_21"/>
    <property type="match status" value="1"/>
</dbReference>
<dbReference type="InterPro" id="IPR017896">
    <property type="entry name" value="4Fe4S_Fe-S-bd"/>
</dbReference>
<name>B8FG81_DESAL</name>
<organism evidence="5 6">
    <name type="scientific">Desulfatibacillum aliphaticivorans</name>
    <dbReference type="NCBI Taxonomy" id="218208"/>
    <lineage>
        <taxon>Bacteria</taxon>
        <taxon>Pseudomonadati</taxon>
        <taxon>Thermodesulfobacteriota</taxon>
        <taxon>Desulfobacteria</taxon>
        <taxon>Desulfobacterales</taxon>
        <taxon>Desulfatibacillaceae</taxon>
        <taxon>Desulfatibacillum</taxon>
    </lineage>
</organism>
<dbReference type="GO" id="GO:0051536">
    <property type="term" value="F:iron-sulfur cluster binding"/>
    <property type="evidence" value="ECO:0007669"/>
    <property type="project" value="UniProtKB-KW"/>
</dbReference>
<dbReference type="InterPro" id="IPR017900">
    <property type="entry name" value="4Fe4S_Fe_S_CS"/>
</dbReference>
<reference evidence="5 6" key="1">
    <citation type="journal article" date="2012" name="Environ. Microbiol.">
        <title>The genome sequence of Desulfatibacillum alkenivorans AK-01: a blueprint for anaerobic alkane oxidation.</title>
        <authorList>
            <person name="Callaghan A.V."/>
            <person name="Morris B.E."/>
            <person name="Pereira I.A."/>
            <person name="McInerney M.J."/>
            <person name="Austin R.N."/>
            <person name="Groves J.T."/>
            <person name="Kukor J.J."/>
            <person name="Suflita J.M."/>
            <person name="Young L.Y."/>
            <person name="Zylstra G.J."/>
            <person name="Wawrik B."/>
        </authorList>
    </citation>
    <scope>NUCLEOTIDE SEQUENCE [LARGE SCALE GENOMIC DNA]</scope>
    <source>
        <strain evidence="5 6">AK-01</strain>
    </source>
</reference>
<evidence type="ECO:0000256" key="1">
    <source>
        <dbReference type="ARBA" id="ARBA00022723"/>
    </source>
</evidence>
<proteinExistence type="predicted"/>
<dbReference type="SUPFAM" id="SSF46785">
    <property type="entry name" value="Winged helix' DNA-binding domain"/>
    <property type="match status" value="1"/>
</dbReference>
<feature type="domain" description="4Fe-4S ferredoxin-type" evidence="4">
    <location>
        <begin position="299"/>
        <end position="328"/>
    </location>
</feature>
<dbReference type="InterPro" id="IPR036390">
    <property type="entry name" value="WH_DNA-bd_sf"/>
</dbReference>
<dbReference type="RefSeq" id="WP_015946838.1">
    <property type="nucleotide sequence ID" value="NC_011768.1"/>
</dbReference>
<dbReference type="HOGENOM" id="CLU_043380_0_0_7"/>
<keyword evidence="1" id="KW-0479">Metal-binding</keyword>
<protein>
    <submittedName>
        <fullName evidence="5">4Fe-4S ferredoxin iron-sulfur binding domain protein</fullName>
    </submittedName>
</protein>
<keyword evidence="6" id="KW-1185">Reference proteome</keyword>
<dbReference type="SUPFAM" id="SSF54862">
    <property type="entry name" value="4Fe-4S ferredoxins"/>
    <property type="match status" value="1"/>
</dbReference>
<dbReference type="eggNOG" id="COG1149">
    <property type="taxonomic scope" value="Bacteria"/>
</dbReference>
<evidence type="ECO:0000313" key="5">
    <source>
        <dbReference type="EMBL" id="ACL03761.1"/>
    </source>
</evidence>
<keyword evidence="2" id="KW-0408">Iron</keyword>
<dbReference type="eggNOG" id="COG1846">
    <property type="taxonomic scope" value="Bacteria"/>
</dbReference>
<keyword evidence="3" id="KW-0411">Iron-sulfur</keyword>
<dbReference type="PROSITE" id="PS00198">
    <property type="entry name" value="4FE4S_FER_1"/>
    <property type="match status" value="1"/>
</dbReference>
<accession>B8FG81</accession>
<evidence type="ECO:0000313" key="6">
    <source>
        <dbReference type="Proteomes" id="UP000000739"/>
    </source>
</evidence>
<dbReference type="GO" id="GO:0046872">
    <property type="term" value="F:metal ion binding"/>
    <property type="evidence" value="ECO:0007669"/>
    <property type="project" value="UniProtKB-KW"/>
</dbReference>
<feature type="domain" description="4Fe-4S ferredoxin-type" evidence="4">
    <location>
        <begin position="269"/>
        <end position="298"/>
    </location>
</feature>
<sequence length="363" mass="40297">MSKDIYQQLREQLDQYSLGFPATESGVEIKILKKMFTEEQAAMYLDMTLFLETPEGIAERAGMDPEKVSAVLQQMAKDGLIFRHRKGDLVRYAAVPFVVGSYEFQLKNMDEEYARLCDQYMDEALLNFDQDADSPMRTIPVNQSVDGSFPVAAHDNAMEILKRQKKIAIAECICRVQQHKTGNMCTKPLEVCFVFGSHADYYVENGLARMIPLEEALQIQEKCQEYGLVNQPFNVVNPGGMCNCCGCCCGVLRALKKHPKPTEIVLTNHQAVVDAELCAACGDCEERCQVLAITYDDDGIAVVDEDRCIGCGLCVTTCPTEAITLKPVSEDQWKTPPASEQELFASISAKRGTSLAPLKMAAK</sequence>
<dbReference type="EMBL" id="CP001322">
    <property type="protein sequence ID" value="ACL03761.1"/>
    <property type="molecule type" value="Genomic_DNA"/>
</dbReference>
<dbReference type="PROSITE" id="PS51379">
    <property type="entry name" value="4FE4S_FER_2"/>
    <property type="match status" value="2"/>
</dbReference>
<evidence type="ECO:0000256" key="2">
    <source>
        <dbReference type="ARBA" id="ARBA00023004"/>
    </source>
</evidence>
<evidence type="ECO:0000259" key="4">
    <source>
        <dbReference type="PROSITE" id="PS51379"/>
    </source>
</evidence>
<dbReference type="Gene3D" id="3.30.70.20">
    <property type="match status" value="1"/>
</dbReference>
<gene>
    <name evidence="5" type="ordered locus">Dalk_2066</name>
</gene>